<evidence type="ECO:0000313" key="3">
    <source>
        <dbReference type="Proteomes" id="UP001501009"/>
    </source>
</evidence>
<feature type="compositionally biased region" description="Polar residues" evidence="1">
    <location>
        <begin position="17"/>
        <end position="27"/>
    </location>
</feature>
<protein>
    <submittedName>
        <fullName evidence="2">Uncharacterized protein</fullName>
    </submittedName>
</protein>
<feature type="region of interest" description="Disordered" evidence="1">
    <location>
        <begin position="1"/>
        <end position="27"/>
    </location>
</feature>
<organism evidence="2 3">
    <name type="scientific">Streptomyces coacervatus</name>
    <dbReference type="NCBI Taxonomy" id="647381"/>
    <lineage>
        <taxon>Bacteria</taxon>
        <taxon>Bacillati</taxon>
        <taxon>Actinomycetota</taxon>
        <taxon>Actinomycetes</taxon>
        <taxon>Kitasatosporales</taxon>
        <taxon>Streptomycetaceae</taxon>
        <taxon>Streptomyces</taxon>
    </lineage>
</organism>
<dbReference type="Proteomes" id="UP001501009">
    <property type="component" value="Unassembled WGS sequence"/>
</dbReference>
<comment type="caution">
    <text evidence="2">The sequence shown here is derived from an EMBL/GenBank/DDBJ whole genome shotgun (WGS) entry which is preliminary data.</text>
</comment>
<evidence type="ECO:0000313" key="2">
    <source>
        <dbReference type="EMBL" id="GAA3797592.1"/>
    </source>
</evidence>
<reference evidence="3" key="1">
    <citation type="journal article" date="2019" name="Int. J. Syst. Evol. Microbiol.">
        <title>The Global Catalogue of Microorganisms (GCM) 10K type strain sequencing project: providing services to taxonomists for standard genome sequencing and annotation.</title>
        <authorList>
            <consortium name="The Broad Institute Genomics Platform"/>
            <consortium name="The Broad Institute Genome Sequencing Center for Infectious Disease"/>
            <person name="Wu L."/>
            <person name="Ma J."/>
        </authorList>
    </citation>
    <scope>NUCLEOTIDE SEQUENCE [LARGE SCALE GENOMIC DNA]</scope>
    <source>
        <strain evidence="3">JCM 17138</strain>
    </source>
</reference>
<gene>
    <name evidence="2" type="ORF">GCM10022403_034340</name>
</gene>
<name>A0ABP7HTG5_9ACTN</name>
<keyword evidence="3" id="KW-1185">Reference proteome</keyword>
<sequence>MTPAGATDLTADVAMPPQSSACSSSTVRGSLAATIPSRDSKAMRERNVQRLCPLRELQGDFFVHAEAELRVALGGAEGLDKLLVAACPVLEWQAVISAAPP</sequence>
<dbReference type="EMBL" id="BAABDE010000016">
    <property type="protein sequence ID" value="GAA3797592.1"/>
    <property type="molecule type" value="Genomic_DNA"/>
</dbReference>
<accession>A0ABP7HTG5</accession>
<evidence type="ECO:0000256" key="1">
    <source>
        <dbReference type="SAM" id="MobiDB-lite"/>
    </source>
</evidence>
<proteinExistence type="predicted"/>